<evidence type="ECO:0000256" key="1">
    <source>
        <dbReference type="ARBA" id="ARBA00022741"/>
    </source>
</evidence>
<feature type="compositionally biased region" description="Low complexity" evidence="5">
    <location>
        <begin position="274"/>
        <end position="290"/>
    </location>
</feature>
<dbReference type="EMBL" id="VOIH02000003">
    <property type="protein sequence ID" value="KAF3451371.1"/>
    <property type="molecule type" value="Genomic_DNA"/>
</dbReference>
<feature type="compositionally biased region" description="Pro residues" evidence="5">
    <location>
        <begin position="302"/>
        <end position="345"/>
    </location>
</feature>
<dbReference type="InterPro" id="IPR040265">
    <property type="entry name" value="CHUP1/IPGA1-like"/>
</dbReference>
<reference evidence="6" key="1">
    <citation type="submission" date="2020-03" db="EMBL/GenBank/DDBJ databases">
        <title>A high-quality chromosome-level genome assembly of a woody plant with both climbing and erect habits, Rhamnella rubrinervis.</title>
        <authorList>
            <person name="Lu Z."/>
            <person name="Yang Y."/>
            <person name="Zhu X."/>
            <person name="Sun Y."/>
        </authorList>
    </citation>
    <scope>NUCLEOTIDE SEQUENCE</scope>
    <source>
        <strain evidence="6">BYM</strain>
        <tissue evidence="6">Leaf</tissue>
    </source>
</reference>
<feature type="coiled-coil region" evidence="4">
    <location>
        <begin position="65"/>
        <end position="165"/>
    </location>
</feature>
<gene>
    <name evidence="6" type="ORF">FNV43_RR07466</name>
</gene>
<evidence type="ECO:0000256" key="5">
    <source>
        <dbReference type="SAM" id="MobiDB-lite"/>
    </source>
</evidence>
<evidence type="ECO:0000256" key="3">
    <source>
        <dbReference type="ARBA" id="ARBA00023134"/>
    </source>
</evidence>
<keyword evidence="2 4" id="KW-0175">Coiled coil</keyword>
<dbReference type="GO" id="GO:0005525">
    <property type="term" value="F:GTP binding"/>
    <property type="evidence" value="ECO:0007669"/>
    <property type="project" value="UniProtKB-KW"/>
</dbReference>
<proteinExistence type="predicted"/>
<evidence type="ECO:0008006" key="8">
    <source>
        <dbReference type="Google" id="ProtNLM"/>
    </source>
</evidence>
<dbReference type="AlphaFoldDB" id="A0A8K0MM81"/>
<accession>A0A8K0MM81</accession>
<dbReference type="Gene3D" id="3.30.1330.20">
    <property type="entry name" value="Tubulin/FtsZ, C-terminal domain"/>
    <property type="match status" value="1"/>
</dbReference>
<name>A0A8K0MM81_9ROSA</name>
<dbReference type="InterPro" id="IPR037103">
    <property type="entry name" value="Tubulin/FtsZ-like_C"/>
</dbReference>
<dbReference type="PANTHER" id="PTHR31342">
    <property type="entry name" value="PROTEIN CHUP1, CHLOROPLASTIC"/>
    <property type="match status" value="1"/>
</dbReference>
<dbReference type="OrthoDB" id="1922539at2759"/>
<comment type="caution">
    <text evidence="6">The sequence shown here is derived from an EMBL/GenBank/DDBJ whole genome shotgun (WGS) entry which is preliminary data.</text>
</comment>
<feature type="region of interest" description="Disordered" evidence="5">
    <location>
        <begin position="224"/>
        <end position="351"/>
    </location>
</feature>
<dbReference type="InterPro" id="IPR011719">
    <property type="entry name" value="CHP02058"/>
</dbReference>
<sequence>MVAGKVRVAMGLTKSPAHSKPEPPPKPPSPSPSSAKVSQKTVFSRSFGVYFPRSSAQVQPRPPDVAELIRLVEELRERESRLKTELLEHKLLRESVAIVPVLENEISAKDTELERASKRIESLEAENQRLRNEVEEMMKKVEEERRESEGKVKAIEAEITELKRTASDRSRAELLFENDELSSSQRFQGLMEISVRSNLIKNLKRGVKCPEVISTNQLENQKLEASDLKREDAETERSRHSRCNSEELAESSYSVLSNVRSRGPRVPNPPPRPSSSSSSTSSNGVCTYSSETNASVKQGQAIPPPPPLAPNQPVPPPPPPPLKTLPPTLPPLKAAPPPPPPPPKGLKPMPAKVRRVPEVVEFYHSLMRRDSRRESGVSDISATANARDMIGEIENRSSHLLAIKTDVETQGDFIRFLIKEVENAAFSEIEDVVPFVKWLDDELSYLVDERAVLKHFEWPEQKADALREAAFGYCDFKKLESEASSFRDNARQPCGLALKKMQALFEKLEHGVYNLSRMRESATKRYKVYHIPTDWMLDSGIVNQIKLASVKLSLKYMKRVSAELEAMFGQGGPEEEELIVQGVRFAFRVHQFAGGFDVETMRAFQELRDKAREMTACLVVPSSAFTCSSTAAADRSLGTSTRRNYLPSSKPFVSVITNRSFSRFPRYIIAASVAASAMETQQGGATDINSGSAPQMKLLFVEMGVGYDQHGQDITAAAMRACRDAISSNSIPAFRRGSIPGVTFGQMKLQIKLGVPHSLQHSLDVERVKSVFPYGEILNVEVVDGGLICSSGVHVEEMGDKNDDCYIVNAAVYVGY</sequence>
<dbReference type="SUPFAM" id="SSF101447">
    <property type="entry name" value="Formin homology 2 domain (FH2 domain)"/>
    <property type="match status" value="1"/>
</dbReference>
<feature type="compositionally biased region" description="Pro residues" evidence="5">
    <location>
        <begin position="22"/>
        <end position="31"/>
    </location>
</feature>
<dbReference type="Pfam" id="PF09585">
    <property type="entry name" value="Lin0512_fam"/>
    <property type="match status" value="1"/>
</dbReference>
<keyword evidence="1" id="KW-0547">Nucleotide-binding</keyword>
<dbReference type="GO" id="GO:0055028">
    <property type="term" value="C:cortical microtubule"/>
    <property type="evidence" value="ECO:0007669"/>
    <property type="project" value="TreeGrafter"/>
</dbReference>
<evidence type="ECO:0000256" key="4">
    <source>
        <dbReference type="SAM" id="Coils"/>
    </source>
</evidence>
<evidence type="ECO:0000313" key="6">
    <source>
        <dbReference type="EMBL" id="KAF3451371.1"/>
    </source>
</evidence>
<keyword evidence="3" id="KW-0342">GTP-binding</keyword>
<dbReference type="Proteomes" id="UP000796880">
    <property type="component" value="Unassembled WGS sequence"/>
</dbReference>
<evidence type="ECO:0000256" key="2">
    <source>
        <dbReference type="ARBA" id="ARBA00023054"/>
    </source>
</evidence>
<organism evidence="6 7">
    <name type="scientific">Rhamnella rubrinervis</name>
    <dbReference type="NCBI Taxonomy" id="2594499"/>
    <lineage>
        <taxon>Eukaryota</taxon>
        <taxon>Viridiplantae</taxon>
        <taxon>Streptophyta</taxon>
        <taxon>Embryophyta</taxon>
        <taxon>Tracheophyta</taxon>
        <taxon>Spermatophyta</taxon>
        <taxon>Magnoliopsida</taxon>
        <taxon>eudicotyledons</taxon>
        <taxon>Gunneridae</taxon>
        <taxon>Pentapetalae</taxon>
        <taxon>rosids</taxon>
        <taxon>fabids</taxon>
        <taxon>Rosales</taxon>
        <taxon>Rhamnaceae</taxon>
        <taxon>rhamnoid group</taxon>
        <taxon>Rhamneae</taxon>
        <taxon>Rhamnella</taxon>
    </lineage>
</organism>
<dbReference type="NCBIfam" id="TIGR02058">
    <property type="entry name" value="lin0512_fam"/>
    <property type="match status" value="1"/>
</dbReference>
<dbReference type="PANTHER" id="PTHR31342:SF18">
    <property type="entry name" value="OS01G0651932 PROTEIN"/>
    <property type="match status" value="1"/>
</dbReference>
<dbReference type="Gene3D" id="1.10.287.1490">
    <property type="match status" value="1"/>
</dbReference>
<evidence type="ECO:0000313" key="7">
    <source>
        <dbReference type="Proteomes" id="UP000796880"/>
    </source>
</evidence>
<feature type="compositionally biased region" description="Basic and acidic residues" evidence="5">
    <location>
        <begin position="224"/>
        <end position="238"/>
    </location>
</feature>
<keyword evidence="7" id="KW-1185">Reference proteome</keyword>
<protein>
    <recommendedName>
        <fullName evidence="8">Protein CHUP1, chloroplastic</fullName>
    </recommendedName>
</protein>
<feature type="region of interest" description="Disordered" evidence="5">
    <location>
        <begin position="1"/>
        <end position="40"/>
    </location>
</feature>
<dbReference type="GO" id="GO:0072699">
    <property type="term" value="P:protein localization to cortical microtubule cytoskeleton"/>
    <property type="evidence" value="ECO:0007669"/>
    <property type="project" value="TreeGrafter"/>
</dbReference>